<feature type="transmembrane region" description="Helical" evidence="7">
    <location>
        <begin position="127"/>
        <end position="144"/>
    </location>
</feature>
<evidence type="ECO:0000256" key="7">
    <source>
        <dbReference type="SAM" id="Phobius"/>
    </source>
</evidence>
<sequence>MAVLYYTYITVIGLLLGSFFNVVGLRVPKGESIISPRSHCTNCHRTLRARELVPFFSYIFLRGSCRDCGTKISPIYPITEIGTALLFALTPWLIGWSGELFIAWSLLSLLIIICITDLRYHIIPDKVLIVFALIFFALRLVIPLEPWWNMLLGAGIGFILLLLIAIVSKGGMGGGDIKLFAVLGLVLGWKIVLLAFFFSALYGTFFGMIGMVLGKVRRGQPMPFGPAIALGTMTAYLGGEAFVDWYIRLL</sequence>
<dbReference type="Pfam" id="PF06750">
    <property type="entry name" value="A24_N_bact"/>
    <property type="match status" value="1"/>
</dbReference>
<organism evidence="10 11">
    <name type="scientific">Paenibacillus solani</name>
    <dbReference type="NCBI Taxonomy" id="1705565"/>
    <lineage>
        <taxon>Bacteria</taxon>
        <taxon>Bacillati</taxon>
        <taxon>Bacillota</taxon>
        <taxon>Bacilli</taxon>
        <taxon>Bacillales</taxon>
        <taxon>Paenibacillaceae</taxon>
        <taxon>Paenibacillus</taxon>
    </lineage>
</organism>
<feature type="transmembrane region" description="Helical" evidence="7">
    <location>
        <begin position="224"/>
        <end position="247"/>
    </location>
</feature>
<reference evidence="11" key="1">
    <citation type="submission" date="2015-08" db="EMBL/GenBank/DDBJ databases">
        <title>Genome sequencing project for genomic taxonomy and phylogenomics of Bacillus-like bacteria.</title>
        <authorList>
            <person name="Liu B."/>
            <person name="Wang J."/>
            <person name="Zhu Y."/>
            <person name="Liu G."/>
            <person name="Chen Q."/>
            <person name="Chen Z."/>
            <person name="Lan J."/>
            <person name="Che J."/>
            <person name="Ge C."/>
            <person name="Shi H."/>
            <person name="Pan Z."/>
            <person name="Liu X."/>
        </authorList>
    </citation>
    <scope>NUCLEOTIDE SEQUENCE [LARGE SCALE GENOMIC DNA]</scope>
    <source>
        <strain evidence="11">FJAT-22460</strain>
    </source>
</reference>
<dbReference type="OrthoDB" id="9789291at2"/>
<evidence type="ECO:0000256" key="3">
    <source>
        <dbReference type="ARBA" id="ARBA00022475"/>
    </source>
</evidence>
<comment type="similarity">
    <text evidence="2">Belongs to the peptidase A24 family.</text>
</comment>
<accession>A0A0M1P0A6</accession>
<dbReference type="GO" id="GO:0004190">
    <property type="term" value="F:aspartic-type endopeptidase activity"/>
    <property type="evidence" value="ECO:0007669"/>
    <property type="project" value="InterPro"/>
</dbReference>
<protein>
    <submittedName>
        <fullName evidence="10">Prepilin peptidase</fullName>
    </submittedName>
</protein>
<dbReference type="Pfam" id="PF01478">
    <property type="entry name" value="Peptidase_A24"/>
    <property type="match status" value="1"/>
</dbReference>
<keyword evidence="4 7" id="KW-0812">Transmembrane</keyword>
<dbReference type="Gene3D" id="1.20.120.1220">
    <property type="match status" value="1"/>
</dbReference>
<evidence type="ECO:0000259" key="9">
    <source>
        <dbReference type="Pfam" id="PF06750"/>
    </source>
</evidence>
<feature type="transmembrane region" description="Helical" evidence="7">
    <location>
        <begin position="150"/>
        <end position="167"/>
    </location>
</feature>
<evidence type="ECO:0000256" key="1">
    <source>
        <dbReference type="ARBA" id="ARBA00004651"/>
    </source>
</evidence>
<evidence type="ECO:0000256" key="6">
    <source>
        <dbReference type="ARBA" id="ARBA00023136"/>
    </source>
</evidence>
<evidence type="ECO:0000256" key="2">
    <source>
        <dbReference type="ARBA" id="ARBA00005801"/>
    </source>
</evidence>
<comment type="subcellular location">
    <subcellularLocation>
        <location evidence="1">Cell membrane</location>
        <topology evidence="1">Multi-pass membrane protein</topology>
    </subcellularLocation>
</comment>
<dbReference type="RefSeq" id="WP_054400777.1">
    <property type="nucleotide sequence ID" value="NZ_LIUT01000001.1"/>
</dbReference>
<dbReference type="EMBL" id="LIUT01000001">
    <property type="protein sequence ID" value="KOR87705.1"/>
    <property type="molecule type" value="Genomic_DNA"/>
</dbReference>
<feature type="transmembrane region" description="Helical" evidence="7">
    <location>
        <begin position="6"/>
        <end position="27"/>
    </location>
</feature>
<feature type="domain" description="Prepilin peptidase A24 N-terminal" evidence="9">
    <location>
        <begin position="11"/>
        <end position="92"/>
    </location>
</feature>
<dbReference type="InterPro" id="IPR010627">
    <property type="entry name" value="Prepilin_pept_A24_N"/>
</dbReference>
<dbReference type="GO" id="GO:0006465">
    <property type="term" value="P:signal peptide processing"/>
    <property type="evidence" value="ECO:0007669"/>
    <property type="project" value="TreeGrafter"/>
</dbReference>
<dbReference type="InterPro" id="IPR000045">
    <property type="entry name" value="Prepilin_IV_endopep_pep"/>
</dbReference>
<dbReference type="GO" id="GO:0005886">
    <property type="term" value="C:plasma membrane"/>
    <property type="evidence" value="ECO:0007669"/>
    <property type="project" value="UniProtKB-SubCell"/>
</dbReference>
<feature type="transmembrane region" description="Helical" evidence="7">
    <location>
        <begin position="179"/>
        <end position="212"/>
    </location>
</feature>
<dbReference type="Proteomes" id="UP000036932">
    <property type="component" value="Unassembled WGS sequence"/>
</dbReference>
<keyword evidence="11" id="KW-1185">Reference proteome</keyword>
<dbReference type="PANTHER" id="PTHR30487:SF0">
    <property type="entry name" value="PREPILIN LEADER PEPTIDASE_N-METHYLTRANSFERASE-RELATED"/>
    <property type="match status" value="1"/>
</dbReference>
<gene>
    <name evidence="10" type="ORF">AM231_00160</name>
</gene>
<evidence type="ECO:0000256" key="5">
    <source>
        <dbReference type="ARBA" id="ARBA00022989"/>
    </source>
</evidence>
<dbReference type="PANTHER" id="PTHR30487">
    <property type="entry name" value="TYPE 4 PREPILIN-LIKE PROTEINS LEADER PEPTIDE-PROCESSING ENZYME"/>
    <property type="match status" value="1"/>
</dbReference>
<evidence type="ECO:0000313" key="11">
    <source>
        <dbReference type="Proteomes" id="UP000036932"/>
    </source>
</evidence>
<dbReference type="AlphaFoldDB" id="A0A0M1P0A6"/>
<evidence type="ECO:0000259" key="8">
    <source>
        <dbReference type="Pfam" id="PF01478"/>
    </source>
</evidence>
<dbReference type="InterPro" id="IPR050882">
    <property type="entry name" value="Prepilin_peptidase/N-MTase"/>
</dbReference>
<keyword evidence="5 7" id="KW-1133">Transmembrane helix</keyword>
<evidence type="ECO:0000313" key="10">
    <source>
        <dbReference type="EMBL" id="KOR87705.1"/>
    </source>
</evidence>
<comment type="caution">
    <text evidence="10">The sequence shown here is derived from an EMBL/GenBank/DDBJ whole genome shotgun (WGS) entry which is preliminary data.</text>
</comment>
<feature type="domain" description="Prepilin type IV endopeptidase peptidase" evidence="8">
    <location>
        <begin position="105"/>
        <end position="207"/>
    </location>
</feature>
<proteinExistence type="inferred from homology"/>
<feature type="transmembrane region" description="Helical" evidence="7">
    <location>
        <begin position="100"/>
        <end position="120"/>
    </location>
</feature>
<name>A0A0M1P0A6_9BACL</name>
<keyword evidence="6 7" id="KW-0472">Membrane</keyword>
<keyword evidence="3" id="KW-1003">Cell membrane</keyword>
<evidence type="ECO:0000256" key="4">
    <source>
        <dbReference type="ARBA" id="ARBA00022692"/>
    </source>
</evidence>
<dbReference type="PATRIC" id="fig|1705565.3.peg.1848"/>